<accession>A0A852TSL3</accession>
<dbReference type="InterPro" id="IPR039424">
    <property type="entry name" value="SBP_5"/>
</dbReference>
<dbReference type="Proteomes" id="UP000589036">
    <property type="component" value="Unassembled WGS sequence"/>
</dbReference>
<name>A0A852TSL3_9ACTN</name>
<dbReference type="CDD" id="cd08494">
    <property type="entry name" value="PBP2_NikA_DppA_OppA_like_6"/>
    <property type="match status" value="1"/>
</dbReference>
<comment type="caution">
    <text evidence="3">The sequence shown here is derived from an EMBL/GenBank/DDBJ whole genome shotgun (WGS) entry which is preliminary data.</text>
</comment>
<dbReference type="Gene3D" id="3.10.105.10">
    <property type="entry name" value="Dipeptide-binding Protein, Domain 3"/>
    <property type="match status" value="1"/>
</dbReference>
<feature type="domain" description="Solute-binding protein family 5" evidence="2">
    <location>
        <begin position="78"/>
        <end position="407"/>
    </location>
</feature>
<dbReference type="GO" id="GO:0043190">
    <property type="term" value="C:ATP-binding cassette (ABC) transporter complex"/>
    <property type="evidence" value="ECO:0007669"/>
    <property type="project" value="InterPro"/>
</dbReference>
<evidence type="ECO:0000256" key="1">
    <source>
        <dbReference type="SAM" id="SignalP"/>
    </source>
</evidence>
<keyword evidence="1" id="KW-0732">Signal</keyword>
<reference evidence="3 4" key="1">
    <citation type="submission" date="2020-07" db="EMBL/GenBank/DDBJ databases">
        <title>Sequencing the genomes of 1000 actinobacteria strains.</title>
        <authorList>
            <person name="Klenk H.-P."/>
        </authorList>
    </citation>
    <scope>NUCLEOTIDE SEQUENCE [LARGE SCALE GENOMIC DNA]</scope>
    <source>
        <strain evidence="3 4">CXB654</strain>
    </source>
</reference>
<dbReference type="GO" id="GO:1904680">
    <property type="term" value="F:peptide transmembrane transporter activity"/>
    <property type="evidence" value="ECO:0007669"/>
    <property type="project" value="TreeGrafter"/>
</dbReference>
<feature type="signal peptide" evidence="1">
    <location>
        <begin position="1"/>
        <end position="25"/>
    </location>
</feature>
<evidence type="ECO:0000313" key="4">
    <source>
        <dbReference type="Proteomes" id="UP000589036"/>
    </source>
</evidence>
<sequence length="500" mass="55411">MPASILRRAGALLAVLALLPAAACAAGSYEAGPRNTLSIGFTAEPANLDFTTTEGVAIPEVMLTNVYEGLVELGASGEIEPLLAKSWTVSEDRTVYDFTLHDDVVFSNGEPFTAEDVEFSIERVPTEWTLALKSSMDVVDDVEVLSPTEVRVRLKRPSNKWLFDMTTRVGAVFSREGVADLANDPVGTGPFELAEWVRGESITLRARDDYWGEAPPLDGVVFRYFNDALALNNALLTEQIDVISSVQAPETIEQFTSEERFRLIEGTTNGEVVLALNNSRAPLDDVRVRRAVNHAVDREALLDTVWAGHGTLIGSMVPPTDPWYQGLSGYEHDPQRARELLAEAGQEDLALEFRVPNLPYAVASAQVIQSQLRQVGITAEIDVLEFPARWLEEVFTGQDYDMSVIQHTEPRDIVTFGDPDYYWRYDSPELRDLLAEADRGSEEQQVAAMREAARLLHDDAAAVFLYLQPNLILAHEDVLGLPENRITESFDVTELSWARS</sequence>
<evidence type="ECO:0000259" key="2">
    <source>
        <dbReference type="Pfam" id="PF00496"/>
    </source>
</evidence>
<evidence type="ECO:0000313" key="3">
    <source>
        <dbReference type="EMBL" id="NYE46928.1"/>
    </source>
</evidence>
<proteinExistence type="predicted"/>
<dbReference type="RefSeq" id="WP_312863121.1">
    <property type="nucleotide sequence ID" value="NZ_BAAAYY010000001.1"/>
</dbReference>
<dbReference type="SUPFAM" id="SSF53850">
    <property type="entry name" value="Periplasmic binding protein-like II"/>
    <property type="match status" value="1"/>
</dbReference>
<protein>
    <submittedName>
        <fullName evidence="3">Peptide/nickel transport system substrate-binding protein</fullName>
    </submittedName>
</protein>
<dbReference type="GO" id="GO:0042597">
    <property type="term" value="C:periplasmic space"/>
    <property type="evidence" value="ECO:0007669"/>
    <property type="project" value="UniProtKB-ARBA"/>
</dbReference>
<dbReference type="Pfam" id="PF00496">
    <property type="entry name" value="SBP_bac_5"/>
    <property type="match status" value="1"/>
</dbReference>
<gene>
    <name evidence="3" type="ORF">HDA32_002048</name>
</gene>
<dbReference type="PANTHER" id="PTHR30290">
    <property type="entry name" value="PERIPLASMIC BINDING COMPONENT OF ABC TRANSPORTER"/>
    <property type="match status" value="1"/>
</dbReference>
<dbReference type="Gene3D" id="3.40.190.10">
    <property type="entry name" value="Periplasmic binding protein-like II"/>
    <property type="match status" value="1"/>
</dbReference>
<dbReference type="GO" id="GO:0015833">
    <property type="term" value="P:peptide transport"/>
    <property type="evidence" value="ECO:0007669"/>
    <property type="project" value="TreeGrafter"/>
</dbReference>
<organism evidence="3 4">
    <name type="scientific">Spinactinospora alkalitolerans</name>
    <dbReference type="NCBI Taxonomy" id="687207"/>
    <lineage>
        <taxon>Bacteria</taxon>
        <taxon>Bacillati</taxon>
        <taxon>Actinomycetota</taxon>
        <taxon>Actinomycetes</taxon>
        <taxon>Streptosporangiales</taxon>
        <taxon>Nocardiopsidaceae</taxon>
        <taxon>Spinactinospora</taxon>
    </lineage>
</organism>
<feature type="chain" id="PRO_5032472167" evidence="1">
    <location>
        <begin position="26"/>
        <end position="500"/>
    </location>
</feature>
<dbReference type="PIRSF" id="PIRSF002741">
    <property type="entry name" value="MppA"/>
    <property type="match status" value="1"/>
</dbReference>
<dbReference type="EMBL" id="JACCCC010000001">
    <property type="protein sequence ID" value="NYE46928.1"/>
    <property type="molecule type" value="Genomic_DNA"/>
</dbReference>
<keyword evidence="4" id="KW-1185">Reference proteome</keyword>
<dbReference type="InterPro" id="IPR000914">
    <property type="entry name" value="SBP_5_dom"/>
</dbReference>
<dbReference type="InterPro" id="IPR030678">
    <property type="entry name" value="Peptide/Ni-bd"/>
</dbReference>
<dbReference type="AlphaFoldDB" id="A0A852TSL3"/>